<feature type="region of interest" description="Disordered" evidence="1">
    <location>
        <begin position="46"/>
        <end position="77"/>
    </location>
</feature>
<dbReference type="EMBL" id="CP151919">
    <property type="protein sequence ID" value="XAD53327.1"/>
    <property type="molecule type" value="Genomic_DNA"/>
</dbReference>
<reference evidence="3 4" key="1">
    <citation type="submission" date="2024-04" db="EMBL/GenBank/DDBJ databases">
        <title>Salinicola lusitanus LLJ914,a marine bacterium isolated from the Okinawa Trough.</title>
        <authorList>
            <person name="Li J."/>
        </authorList>
    </citation>
    <scope>NUCLEOTIDE SEQUENCE [LARGE SCALE GENOMIC DNA]</scope>
    <source>
        <strain evidence="3 4">LLJ914</strain>
    </source>
</reference>
<evidence type="ECO:0000256" key="2">
    <source>
        <dbReference type="SAM" id="SignalP"/>
    </source>
</evidence>
<feature type="chain" id="PRO_5045545987" evidence="2">
    <location>
        <begin position="21"/>
        <end position="113"/>
    </location>
</feature>
<protein>
    <submittedName>
        <fullName evidence="3">Uncharacterized protein</fullName>
    </submittedName>
</protein>
<name>A0ABZ3CQ71_9GAMM</name>
<gene>
    <name evidence="3" type="ORF">AAGT95_15950</name>
</gene>
<dbReference type="RefSeq" id="WP_342594442.1">
    <property type="nucleotide sequence ID" value="NZ_CP151919.1"/>
</dbReference>
<sequence>MKFAFAGLLVMAAMPLHAMAAPLECSSDSLMKHVSEQTREIDAYISNSDNPQQTQQALTSMARGLRESGQVSNHDNEMKQLASGAEFQPSQSFCDDMQTTMAAIRSYMESHPQ</sequence>
<feature type="signal peptide" evidence="2">
    <location>
        <begin position="1"/>
        <end position="20"/>
    </location>
</feature>
<accession>A0ABZ3CQ71</accession>
<evidence type="ECO:0000256" key="1">
    <source>
        <dbReference type="SAM" id="MobiDB-lite"/>
    </source>
</evidence>
<feature type="compositionally biased region" description="Polar residues" evidence="1">
    <location>
        <begin position="46"/>
        <end position="59"/>
    </location>
</feature>
<organism evidence="3 4">
    <name type="scientific">Salinicola lusitanus</name>
    <dbReference type="NCBI Taxonomy" id="1949085"/>
    <lineage>
        <taxon>Bacteria</taxon>
        <taxon>Pseudomonadati</taxon>
        <taxon>Pseudomonadota</taxon>
        <taxon>Gammaproteobacteria</taxon>
        <taxon>Oceanospirillales</taxon>
        <taxon>Halomonadaceae</taxon>
        <taxon>Salinicola</taxon>
    </lineage>
</organism>
<dbReference type="Proteomes" id="UP001453229">
    <property type="component" value="Chromosome"/>
</dbReference>
<keyword evidence="4" id="KW-1185">Reference proteome</keyword>
<evidence type="ECO:0000313" key="3">
    <source>
        <dbReference type="EMBL" id="XAD53327.1"/>
    </source>
</evidence>
<keyword evidence="2" id="KW-0732">Signal</keyword>
<evidence type="ECO:0000313" key="4">
    <source>
        <dbReference type="Proteomes" id="UP001453229"/>
    </source>
</evidence>
<proteinExistence type="predicted"/>